<accession>A0A1R3KFQ4</accession>
<protein>
    <submittedName>
        <fullName evidence="2">Uncharacterized protein</fullName>
    </submittedName>
</protein>
<keyword evidence="3" id="KW-1185">Reference proteome</keyword>
<feature type="compositionally biased region" description="Basic and acidic residues" evidence="1">
    <location>
        <begin position="1"/>
        <end position="13"/>
    </location>
</feature>
<evidence type="ECO:0000313" key="2">
    <source>
        <dbReference type="EMBL" id="OMP05858.1"/>
    </source>
</evidence>
<dbReference type="EMBL" id="AWUE01013810">
    <property type="protein sequence ID" value="OMP05858.1"/>
    <property type="molecule type" value="Genomic_DNA"/>
</dbReference>
<comment type="caution">
    <text evidence="2">The sequence shown here is derived from an EMBL/GenBank/DDBJ whole genome shotgun (WGS) entry which is preliminary data.</text>
</comment>
<evidence type="ECO:0000313" key="3">
    <source>
        <dbReference type="Proteomes" id="UP000187203"/>
    </source>
</evidence>
<reference evidence="3" key="1">
    <citation type="submission" date="2013-09" db="EMBL/GenBank/DDBJ databases">
        <title>Corchorus olitorius genome sequencing.</title>
        <authorList>
            <person name="Alam M."/>
            <person name="Haque M.S."/>
            <person name="Islam M.S."/>
            <person name="Emdad E.M."/>
            <person name="Islam M.M."/>
            <person name="Ahmed B."/>
            <person name="Halim A."/>
            <person name="Hossen Q.M.M."/>
            <person name="Hossain M.Z."/>
            <person name="Ahmed R."/>
            <person name="Khan M.M."/>
            <person name="Islam R."/>
            <person name="Rashid M.M."/>
            <person name="Khan S.A."/>
            <person name="Rahman M.S."/>
            <person name="Alam M."/>
            <person name="Yahiya A.S."/>
            <person name="Khan M.S."/>
            <person name="Azam M.S."/>
            <person name="Haque T."/>
            <person name="Lashkar M.Z.H."/>
            <person name="Akhand A.I."/>
            <person name="Morshed G."/>
            <person name="Roy S."/>
            <person name="Uddin K.S."/>
            <person name="Rabeya T."/>
            <person name="Hossain A.S."/>
            <person name="Chowdhury A."/>
            <person name="Snigdha A.R."/>
            <person name="Mortoza M.S."/>
            <person name="Matin S.A."/>
            <person name="Hoque S.M.E."/>
            <person name="Islam M.K."/>
            <person name="Roy D.K."/>
            <person name="Haider R."/>
            <person name="Moosa M.M."/>
            <person name="Elias S.M."/>
            <person name="Hasan A.M."/>
            <person name="Jahan S."/>
            <person name="Shafiuddin M."/>
            <person name="Mahmood N."/>
            <person name="Shommy N.S."/>
        </authorList>
    </citation>
    <scope>NUCLEOTIDE SEQUENCE [LARGE SCALE GENOMIC DNA]</scope>
    <source>
        <strain evidence="3">cv. O-4</strain>
    </source>
</reference>
<gene>
    <name evidence="2" type="ORF">COLO4_08505</name>
</gene>
<organism evidence="2 3">
    <name type="scientific">Corchorus olitorius</name>
    <dbReference type="NCBI Taxonomy" id="93759"/>
    <lineage>
        <taxon>Eukaryota</taxon>
        <taxon>Viridiplantae</taxon>
        <taxon>Streptophyta</taxon>
        <taxon>Embryophyta</taxon>
        <taxon>Tracheophyta</taxon>
        <taxon>Spermatophyta</taxon>
        <taxon>Magnoliopsida</taxon>
        <taxon>eudicotyledons</taxon>
        <taxon>Gunneridae</taxon>
        <taxon>Pentapetalae</taxon>
        <taxon>rosids</taxon>
        <taxon>malvids</taxon>
        <taxon>Malvales</taxon>
        <taxon>Malvaceae</taxon>
        <taxon>Grewioideae</taxon>
        <taxon>Apeibeae</taxon>
        <taxon>Corchorus</taxon>
    </lineage>
</organism>
<evidence type="ECO:0000256" key="1">
    <source>
        <dbReference type="SAM" id="MobiDB-lite"/>
    </source>
</evidence>
<sequence length="53" mass="5912">MAKESKLIDDEQRRRRGHRGGTREANRIASTLTALASDSPLVRGDEERKASAF</sequence>
<dbReference type="Proteomes" id="UP000187203">
    <property type="component" value="Unassembled WGS sequence"/>
</dbReference>
<feature type="region of interest" description="Disordered" evidence="1">
    <location>
        <begin position="1"/>
        <end position="32"/>
    </location>
</feature>
<name>A0A1R3KFQ4_9ROSI</name>
<dbReference type="AlphaFoldDB" id="A0A1R3KFQ4"/>
<proteinExistence type="predicted"/>